<dbReference type="InterPro" id="IPR022398">
    <property type="entry name" value="Peptidase_S8_His-AS"/>
</dbReference>
<evidence type="ECO:0000256" key="4">
    <source>
        <dbReference type="ARBA" id="ARBA00022825"/>
    </source>
</evidence>
<evidence type="ECO:0000256" key="1">
    <source>
        <dbReference type="ARBA" id="ARBA00011073"/>
    </source>
</evidence>
<dbReference type="Pfam" id="PF00082">
    <property type="entry name" value="Peptidase_S8"/>
    <property type="match status" value="1"/>
</dbReference>
<dbReference type="PIRSF" id="PIRSF037854">
    <property type="entry name" value="Dihydropyridine_esterase"/>
    <property type="match status" value="1"/>
</dbReference>
<evidence type="ECO:0000256" key="3">
    <source>
        <dbReference type="ARBA" id="ARBA00022801"/>
    </source>
</evidence>
<comment type="similarity">
    <text evidence="1 5 6">Belongs to the peptidase S8 family.</text>
</comment>
<evidence type="ECO:0000256" key="6">
    <source>
        <dbReference type="RuleBase" id="RU003355"/>
    </source>
</evidence>
<dbReference type="Gene3D" id="3.40.50.200">
    <property type="entry name" value="Peptidase S8/S53 domain"/>
    <property type="match status" value="1"/>
</dbReference>
<dbReference type="CDD" id="cd07487">
    <property type="entry name" value="Peptidases_S8_1"/>
    <property type="match status" value="1"/>
</dbReference>
<dbReference type="PRINTS" id="PR00723">
    <property type="entry name" value="SUBTILISIN"/>
</dbReference>
<dbReference type="InterPro" id="IPR023828">
    <property type="entry name" value="Peptidase_S8_Ser-AS"/>
</dbReference>
<evidence type="ECO:0000256" key="2">
    <source>
        <dbReference type="ARBA" id="ARBA00022670"/>
    </source>
</evidence>
<comment type="caution">
    <text evidence="10">The sequence shown here is derived from an EMBL/GenBank/DDBJ whole genome shotgun (WGS) entry which is preliminary data.</text>
</comment>
<keyword evidence="3 5" id="KW-0378">Hydrolase</keyword>
<dbReference type="InterPro" id="IPR036852">
    <property type="entry name" value="Peptidase_S8/S53_dom_sf"/>
</dbReference>
<dbReference type="SUPFAM" id="SSF52743">
    <property type="entry name" value="Subtilisin-like"/>
    <property type="match status" value="1"/>
</dbReference>
<proteinExistence type="inferred from homology"/>
<evidence type="ECO:0000259" key="9">
    <source>
        <dbReference type="Pfam" id="PF00082"/>
    </source>
</evidence>
<dbReference type="PANTHER" id="PTHR43399:SF4">
    <property type="entry name" value="CELL WALL-ASSOCIATED PROTEASE"/>
    <property type="match status" value="1"/>
</dbReference>
<evidence type="ECO:0000256" key="8">
    <source>
        <dbReference type="SAM" id="SignalP"/>
    </source>
</evidence>
<feature type="domain" description="Peptidase S8/S53" evidence="9">
    <location>
        <begin position="227"/>
        <end position="486"/>
    </location>
</feature>
<dbReference type="EMBL" id="BAAAKV010000025">
    <property type="protein sequence ID" value="GAA1171423.1"/>
    <property type="molecule type" value="Genomic_DNA"/>
</dbReference>
<name>A0ABN1UV78_9ACTN</name>
<keyword evidence="8" id="KW-0732">Signal</keyword>
<dbReference type="PROSITE" id="PS00138">
    <property type="entry name" value="SUBTILASE_SER"/>
    <property type="match status" value="1"/>
</dbReference>
<dbReference type="InterPro" id="IPR017297">
    <property type="entry name" value="Peptidase_S8A_DPH-A"/>
</dbReference>
<dbReference type="PROSITE" id="PS00136">
    <property type="entry name" value="SUBTILASE_ASP"/>
    <property type="match status" value="1"/>
</dbReference>
<evidence type="ECO:0000256" key="5">
    <source>
        <dbReference type="PROSITE-ProRule" id="PRU01240"/>
    </source>
</evidence>
<dbReference type="InterPro" id="IPR051048">
    <property type="entry name" value="Peptidase_S8/S53_subtilisin"/>
</dbReference>
<dbReference type="Proteomes" id="UP001501371">
    <property type="component" value="Unassembled WGS sequence"/>
</dbReference>
<feature type="signal peptide" evidence="8">
    <location>
        <begin position="1"/>
        <end position="21"/>
    </location>
</feature>
<dbReference type="PROSITE" id="PS51892">
    <property type="entry name" value="SUBTILASE"/>
    <property type="match status" value="1"/>
</dbReference>
<dbReference type="InterPro" id="IPR023827">
    <property type="entry name" value="Peptidase_S8_Asp-AS"/>
</dbReference>
<feature type="region of interest" description="Disordered" evidence="7">
    <location>
        <begin position="24"/>
        <end position="47"/>
    </location>
</feature>
<dbReference type="InterPro" id="IPR015500">
    <property type="entry name" value="Peptidase_S8_subtilisin-rel"/>
</dbReference>
<feature type="chain" id="PRO_5045393706" evidence="8">
    <location>
        <begin position="22"/>
        <end position="1112"/>
    </location>
</feature>
<protein>
    <submittedName>
        <fullName evidence="10">S8 family serine peptidase</fullName>
    </submittedName>
</protein>
<evidence type="ECO:0000256" key="7">
    <source>
        <dbReference type="SAM" id="MobiDB-lite"/>
    </source>
</evidence>
<evidence type="ECO:0000313" key="11">
    <source>
        <dbReference type="Proteomes" id="UP001501371"/>
    </source>
</evidence>
<feature type="active site" description="Charge relay system" evidence="5">
    <location>
        <position position="443"/>
    </location>
</feature>
<dbReference type="InterPro" id="IPR000209">
    <property type="entry name" value="Peptidase_S8/S53_dom"/>
</dbReference>
<keyword evidence="4 5" id="KW-0720">Serine protease</keyword>
<dbReference type="PROSITE" id="PS00137">
    <property type="entry name" value="SUBTILASE_HIS"/>
    <property type="match status" value="1"/>
</dbReference>
<evidence type="ECO:0000313" key="10">
    <source>
        <dbReference type="EMBL" id="GAA1171423.1"/>
    </source>
</evidence>
<feature type="active site" description="Charge relay system" evidence="5">
    <location>
        <position position="236"/>
    </location>
</feature>
<sequence>MGAAVVAALLTAGLTTGAAWGATGSGSGAGGDTGNGATAGRQERPAPSVVTLITGDRVHLDAKGQVTRIQRGEGREHVRIAVKRAGGATYAIPSDAAKLIARGTLDRRLFNVTALVEDEYDDAHRKTLPLIVSYNASKARAKAAFSAADVAVRRTLPAVRGEALTAPKAGTAEVWRALTTPGPRTGAARTAAPGIERVWLDGRRKAALDRSAPQIGAPAAWQAGYDGTGVKVAVLDTGVDETHPDLKNAEIAQKDFSGSGNTVDHVGHGTHVASTVAGSGARSGGSYKGVAPGAKILDGKVLDDAGFGDDSGIIAGMQWAADQGAKVANLSLGGEDTTETDPLEAAVDRLSAEKGILFVIAAGNEGPGEGTIGSPGSAASALTVGAVDHADRIADFSSTGPTADGSLKPDITAPGVDIVAAKAAQGELGDPAADGYVSMSGTSMATPHVAGAAALLAQQHPDWPGQRIKQTLTASAKPTPGLTAGQQGTGRTDLTRAITQTVVSEQTSVSFEGQPWPHTDDTPVTKSLTYRNTGKEPVTLDLSLETVGPKGAPAPAGFFALGAQRVTVPAGGTESVTLTADTRVGDVDGAFSGAVVARADEGGQSVRTTFGAHREVESYDLTLKFIDTKGRPAQTADTTVYGHDTDFWKDPADTDGDGVTTLRVPKGDFLVSAAVETPVGGDAEPEIATMARPKLSVTRDTTLTFDARRAEPVNITAPESARPGDAYHVFKSDYPGGRGLGSSLYLDSFKGYRTGQVGAPAPAKEFSSQLGGVWQKGSTSYNLLYNRTGSLHTGLTHRATPAELARVDLKVGASAKKAKGWVNGFWNHAGYGLGTGTASFPLPTTAKTYVTTPKGFSWEFNVGQDGATEDDYGLTFRSDPAREYVAGRTYTKTYNVGVFGPRVGGEDVARRLDNQLAYCINEFTDGAGHSGSSEVSAQRTVVTVGGKKIIDEKGPLCSGADGLPAPAATYRVSTEATRSTAVAGVTTRLSAAWSFTSKRTTGEKPVTLPLSTVRFHPKLDLTSTAPAGKKVTVPLSLQGPAAGKGLKSLAVQVSYDGGKKWAEAPVATGKDGARSLALNHPKNAKSVSFKAKLTDRQGNTYDVTVIKAYLLE</sequence>
<dbReference type="PANTHER" id="PTHR43399">
    <property type="entry name" value="SUBTILISIN-RELATED"/>
    <property type="match status" value="1"/>
</dbReference>
<organism evidence="10 11">
    <name type="scientific">Streptomyces hebeiensis</name>
    <dbReference type="NCBI Taxonomy" id="229486"/>
    <lineage>
        <taxon>Bacteria</taxon>
        <taxon>Bacillati</taxon>
        <taxon>Actinomycetota</taxon>
        <taxon>Actinomycetes</taxon>
        <taxon>Kitasatosporales</taxon>
        <taxon>Streptomycetaceae</taxon>
        <taxon>Streptomyces</taxon>
    </lineage>
</organism>
<gene>
    <name evidence="10" type="ORF">GCM10009654_30750</name>
</gene>
<feature type="active site" description="Charge relay system" evidence="5">
    <location>
        <position position="268"/>
    </location>
</feature>
<reference evidence="10 11" key="1">
    <citation type="journal article" date="2019" name="Int. J. Syst. Evol. Microbiol.">
        <title>The Global Catalogue of Microorganisms (GCM) 10K type strain sequencing project: providing services to taxonomists for standard genome sequencing and annotation.</title>
        <authorList>
            <consortium name="The Broad Institute Genomics Platform"/>
            <consortium name="The Broad Institute Genome Sequencing Center for Infectious Disease"/>
            <person name="Wu L."/>
            <person name="Ma J."/>
        </authorList>
    </citation>
    <scope>NUCLEOTIDE SEQUENCE [LARGE SCALE GENOMIC DNA]</scope>
    <source>
        <strain evidence="10 11">JCM 12696</strain>
    </source>
</reference>
<accession>A0ABN1UV78</accession>
<feature type="compositionally biased region" description="Gly residues" evidence="7">
    <location>
        <begin position="24"/>
        <end position="34"/>
    </location>
</feature>
<keyword evidence="2 5" id="KW-0645">Protease</keyword>
<keyword evidence="11" id="KW-1185">Reference proteome</keyword>